<reference evidence="14" key="1">
    <citation type="submission" date="2014-09" db="EMBL/GenBank/DDBJ databases">
        <authorList>
            <person name="Sharma Rahul"/>
            <person name="Thines Marco"/>
        </authorList>
    </citation>
    <scope>NUCLEOTIDE SEQUENCE [LARGE SCALE GENOMIC DNA]</scope>
</reference>
<dbReference type="PANTHER" id="PTHR11954">
    <property type="entry name" value="D-DOPACHROME DECARBOXYLASE"/>
    <property type="match status" value="1"/>
</dbReference>
<protein>
    <recommendedName>
        <fullName evidence="12">L-dopachrome isomerase</fullName>
        <ecNumber evidence="9">5.3.2.1</ecNumber>
        <ecNumber evidence="8">5.3.3.12</ecNumber>
    </recommendedName>
    <alternativeName>
        <fullName evidence="10">L-dopachrome tautomerase</fullName>
    </alternativeName>
    <alternativeName>
        <fullName evidence="11">Phenylpyruvate tautomerase</fullName>
    </alternativeName>
</protein>
<evidence type="ECO:0000256" key="10">
    <source>
        <dbReference type="ARBA" id="ARBA00041631"/>
    </source>
</evidence>
<evidence type="ECO:0000256" key="7">
    <source>
        <dbReference type="ARBA" id="ARBA00036823"/>
    </source>
</evidence>
<dbReference type="SUPFAM" id="SSF55331">
    <property type="entry name" value="Tautomerase/MIF"/>
    <property type="match status" value="1"/>
</dbReference>
<dbReference type="GO" id="GO:0050178">
    <property type="term" value="F:phenylpyruvate tautomerase activity"/>
    <property type="evidence" value="ECO:0007669"/>
    <property type="project" value="UniProtKB-EC"/>
</dbReference>
<dbReference type="Pfam" id="PF01187">
    <property type="entry name" value="MIF"/>
    <property type="match status" value="1"/>
</dbReference>
<dbReference type="OrthoDB" id="255819at2759"/>
<dbReference type="GO" id="GO:0005125">
    <property type="term" value="F:cytokine activity"/>
    <property type="evidence" value="ECO:0007669"/>
    <property type="project" value="UniProtKB-KW"/>
</dbReference>
<keyword evidence="4" id="KW-0964">Secreted</keyword>
<comment type="catalytic activity">
    <reaction evidence="6">
        <text>3-phenylpyruvate = enol-phenylpyruvate</text>
        <dbReference type="Rhea" id="RHEA:17097"/>
        <dbReference type="ChEBI" id="CHEBI:16815"/>
        <dbReference type="ChEBI" id="CHEBI:18005"/>
        <dbReference type="EC" id="5.3.2.1"/>
    </reaction>
</comment>
<dbReference type="EMBL" id="CCYD01000290">
    <property type="protein sequence ID" value="CEG37734.1"/>
    <property type="molecule type" value="Genomic_DNA"/>
</dbReference>
<dbReference type="OMA" id="PCAMIQL"/>
<dbReference type="RefSeq" id="XP_024574103.1">
    <property type="nucleotide sequence ID" value="XM_024723091.1"/>
</dbReference>
<proteinExistence type="inferred from homology"/>
<dbReference type="EC" id="5.3.3.12" evidence="8"/>
<dbReference type="GO" id="GO:0005615">
    <property type="term" value="C:extracellular space"/>
    <property type="evidence" value="ECO:0007669"/>
    <property type="project" value="UniProtKB-KW"/>
</dbReference>
<evidence type="ECO:0000256" key="6">
    <source>
        <dbReference type="ARBA" id="ARBA00036735"/>
    </source>
</evidence>
<evidence type="ECO:0000256" key="9">
    <source>
        <dbReference type="ARBA" id="ARBA00039086"/>
    </source>
</evidence>
<dbReference type="Proteomes" id="UP000054928">
    <property type="component" value="Unassembled WGS sequence"/>
</dbReference>
<organism evidence="13 14">
    <name type="scientific">Plasmopara halstedii</name>
    <name type="common">Downy mildew of sunflower</name>
    <dbReference type="NCBI Taxonomy" id="4781"/>
    <lineage>
        <taxon>Eukaryota</taxon>
        <taxon>Sar</taxon>
        <taxon>Stramenopiles</taxon>
        <taxon>Oomycota</taxon>
        <taxon>Peronosporomycetes</taxon>
        <taxon>Peronosporales</taxon>
        <taxon>Peronosporaceae</taxon>
        <taxon>Plasmopara</taxon>
    </lineage>
</organism>
<evidence type="ECO:0000256" key="12">
    <source>
        <dbReference type="ARBA" id="ARBA00042730"/>
    </source>
</evidence>
<evidence type="ECO:0000256" key="11">
    <source>
        <dbReference type="ARBA" id="ARBA00041912"/>
    </source>
</evidence>
<dbReference type="GeneID" id="36400844"/>
<keyword evidence="5" id="KW-0413">Isomerase</keyword>
<dbReference type="GO" id="GO:0004167">
    <property type="term" value="F:dopachrome isomerase activity"/>
    <property type="evidence" value="ECO:0007669"/>
    <property type="project" value="UniProtKB-EC"/>
</dbReference>
<dbReference type="PANTHER" id="PTHR11954:SF6">
    <property type="entry name" value="MACROPHAGE MIGRATION INHIBITORY FACTOR"/>
    <property type="match status" value="1"/>
</dbReference>
<evidence type="ECO:0000313" key="13">
    <source>
        <dbReference type="EMBL" id="CEG37734.1"/>
    </source>
</evidence>
<dbReference type="InterPro" id="IPR001398">
    <property type="entry name" value="Macrophage_inhib_fac"/>
</dbReference>
<dbReference type="STRING" id="4781.A0A0P1AC04"/>
<comment type="similarity">
    <text evidence="2">Belongs to the MIF family.</text>
</comment>
<name>A0A0P1AC04_PLAHL</name>
<dbReference type="Gene3D" id="3.30.429.10">
    <property type="entry name" value="Macrophage Migration Inhibitory Factor"/>
    <property type="match status" value="1"/>
</dbReference>
<evidence type="ECO:0000256" key="4">
    <source>
        <dbReference type="ARBA" id="ARBA00022525"/>
    </source>
</evidence>
<dbReference type="EC" id="5.3.2.1" evidence="9"/>
<sequence length="119" mass="12894">MPYVKVTSNVSSSNIDKNKAMAAISKGVASALDKSEKAVMVHLELSTSMMFQASDAPCAMIQLRSIGKVDPQHNPTTASVLTEIVSAELDIPKERIFMNFDDVSRSNCAMKGFLISEPK</sequence>
<evidence type="ECO:0000256" key="3">
    <source>
        <dbReference type="ARBA" id="ARBA00022514"/>
    </source>
</evidence>
<evidence type="ECO:0000256" key="2">
    <source>
        <dbReference type="ARBA" id="ARBA00005851"/>
    </source>
</evidence>
<evidence type="ECO:0000313" key="14">
    <source>
        <dbReference type="Proteomes" id="UP000054928"/>
    </source>
</evidence>
<dbReference type="InterPro" id="IPR014347">
    <property type="entry name" value="Tautomerase/MIF_sf"/>
</dbReference>
<keyword evidence="14" id="KW-1185">Reference proteome</keyword>
<dbReference type="AlphaFoldDB" id="A0A0P1AC04"/>
<evidence type="ECO:0000256" key="8">
    <source>
        <dbReference type="ARBA" id="ARBA00038932"/>
    </source>
</evidence>
<evidence type="ECO:0000256" key="1">
    <source>
        <dbReference type="ARBA" id="ARBA00004613"/>
    </source>
</evidence>
<keyword evidence="3" id="KW-0202">Cytokine</keyword>
<comment type="subcellular location">
    <subcellularLocation>
        <location evidence="1">Secreted</location>
    </subcellularLocation>
</comment>
<comment type="catalytic activity">
    <reaction evidence="7">
        <text>L-dopachrome = 5,6-dihydroxyindole-2-carboxylate</text>
        <dbReference type="Rhea" id="RHEA:13041"/>
        <dbReference type="ChEBI" id="CHEBI:16875"/>
        <dbReference type="ChEBI" id="CHEBI:57509"/>
        <dbReference type="EC" id="5.3.3.12"/>
    </reaction>
</comment>
<evidence type="ECO:0000256" key="5">
    <source>
        <dbReference type="ARBA" id="ARBA00023235"/>
    </source>
</evidence>
<accession>A0A0P1AC04</accession>